<keyword evidence="3" id="KW-1185">Reference proteome</keyword>
<sequence length="96" mass="10356">MMLYSDPSYSDALRKGNWSPIATGVNPGMTFSNSQNVLSNTGFTSQSLLSTAANANIKNSATNLQNDNQNAINSRQNQNQDPYNLLNAATSRLATQ</sequence>
<reference evidence="2" key="1">
    <citation type="submission" date="2020-11" db="EMBL/GenBank/DDBJ databases">
        <authorList>
            <person name="Tran Van P."/>
        </authorList>
    </citation>
    <scope>NUCLEOTIDE SEQUENCE</scope>
</reference>
<dbReference type="Proteomes" id="UP000759131">
    <property type="component" value="Unassembled WGS sequence"/>
</dbReference>
<name>A0A7R9KSX5_9ACAR</name>
<evidence type="ECO:0000256" key="1">
    <source>
        <dbReference type="SAM" id="MobiDB-lite"/>
    </source>
</evidence>
<accession>A0A7R9KSX5</accession>
<organism evidence="2">
    <name type="scientific">Medioppia subpectinata</name>
    <dbReference type="NCBI Taxonomy" id="1979941"/>
    <lineage>
        <taxon>Eukaryota</taxon>
        <taxon>Metazoa</taxon>
        <taxon>Ecdysozoa</taxon>
        <taxon>Arthropoda</taxon>
        <taxon>Chelicerata</taxon>
        <taxon>Arachnida</taxon>
        <taxon>Acari</taxon>
        <taxon>Acariformes</taxon>
        <taxon>Sarcoptiformes</taxon>
        <taxon>Oribatida</taxon>
        <taxon>Brachypylina</taxon>
        <taxon>Oppioidea</taxon>
        <taxon>Oppiidae</taxon>
        <taxon>Medioppia</taxon>
    </lineage>
</organism>
<protein>
    <submittedName>
        <fullName evidence="2">Uncharacterized protein</fullName>
    </submittedName>
</protein>
<dbReference type="EMBL" id="OC860584">
    <property type="protein sequence ID" value="CAD7628702.1"/>
    <property type="molecule type" value="Genomic_DNA"/>
</dbReference>
<dbReference type="EMBL" id="CAJPIZ010006009">
    <property type="protein sequence ID" value="CAG2109132.1"/>
    <property type="molecule type" value="Genomic_DNA"/>
</dbReference>
<evidence type="ECO:0000313" key="2">
    <source>
        <dbReference type="EMBL" id="CAD7628702.1"/>
    </source>
</evidence>
<feature type="region of interest" description="Disordered" evidence="1">
    <location>
        <begin position="64"/>
        <end position="84"/>
    </location>
</feature>
<feature type="non-terminal residue" evidence="2">
    <location>
        <position position="1"/>
    </location>
</feature>
<evidence type="ECO:0000313" key="3">
    <source>
        <dbReference type="Proteomes" id="UP000759131"/>
    </source>
</evidence>
<gene>
    <name evidence="2" type="ORF">OSB1V03_LOCUS9123</name>
</gene>
<dbReference type="AlphaFoldDB" id="A0A7R9KSX5"/>
<proteinExistence type="predicted"/>